<dbReference type="AlphaFoldDB" id="X0SE56"/>
<gene>
    <name evidence="1" type="ORF">S01H1_17694</name>
</gene>
<comment type="caution">
    <text evidence="1">The sequence shown here is derived from an EMBL/GenBank/DDBJ whole genome shotgun (WGS) entry which is preliminary data.</text>
</comment>
<evidence type="ECO:0000313" key="1">
    <source>
        <dbReference type="EMBL" id="GAF74172.1"/>
    </source>
</evidence>
<evidence type="ECO:0008006" key="2">
    <source>
        <dbReference type="Google" id="ProtNLM"/>
    </source>
</evidence>
<dbReference type="GO" id="GO:0016491">
    <property type="term" value="F:oxidoreductase activity"/>
    <property type="evidence" value="ECO:0007669"/>
    <property type="project" value="InterPro"/>
</dbReference>
<dbReference type="EMBL" id="BARS01009403">
    <property type="protein sequence ID" value="GAF74172.1"/>
    <property type="molecule type" value="Genomic_DNA"/>
</dbReference>
<protein>
    <recommendedName>
        <fullName evidence="2">Nitroreductase family deazaflavin-dependent oxidoreductase</fullName>
    </recommendedName>
</protein>
<dbReference type="InterPro" id="IPR012349">
    <property type="entry name" value="Split_barrel_FMN-bd"/>
</dbReference>
<dbReference type="SUPFAM" id="SSF50475">
    <property type="entry name" value="FMN-binding split barrel"/>
    <property type="match status" value="1"/>
</dbReference>
<dbReference type="Pfam" id="PF04075">
    <property type="entry name" value="F420H2_quin_red"/>
    <property type="match status" value="1"/>
</dbReference>
<dbReference type="InterPro" id="IPR004378">
    <property type="entry name" value="F420H2_quin_Rdtase"/>
</dbReference>
<organism evidence="1">
    <name type="scientific">marine sediment metagenome</name>
    <dbReference type="NCBI Taxonomy" id="412755"/>
    <lineage>
        <taxon>unclassified sequences</taxon>
        <taxon>metagenomes</taxon>
        <taxon>ecological metagenomes</taxon>
    </lineage>
</organism>
<proteinExistence type="predicted"/>
<sequence length="134" mass="15254">LITTGRKSGTPHKTPLQYELENGAVCVASARGCQADWVRNILVDSNVEVELDNIHFHAQAQVITDSTQISDFLEMRLKRHPLMMGAMMFFHGLPPRPNRDQLYELAVDLALVKFNPIDLEISDKLIQLQERENK</sequence>
<dbReference type="Gene3D" id="2.30.110.10">
    <property type="entry name" value="Electron Transport, Fmn-binding Protein, Chain A"/>
    <property type="match status" value="1"/>
</dbReference>
<name>X0SE56_9ZZZZ</name>
<reference evidence="1" key="1">
    <citation type="journal article" date="2014" name="Front. Microbiol.">
        <title>High frequency of phylogenetically diverse reductive dehalogenase-homologous genes in deep subseafloor sedimentary metagenomes.</title>
        <authorList>
            <person name="Kawai M."/>
            <person name="Futagami T."/>
            <person name="Toyoda A."/>
            <person name="Takaki Y."/>
            <person name="Nishi S."/>
            <person name="Hori S."/>
            <person name="Arai W."/>
            <person name="Tsubouchi T."/>
            <person name="Morono Y."/>
            <person name="Uchiyama I."/>
            <person name="Ito T."/>
            <person name="Fujiyama A."/>
            <person name="Inagaki F."/>
            <person name="Takami H."/>
        </authorList>
    </citation>
    <scope>NUCLEOTIDE SEQUENCE</scope>
    <source>
        <strain evidence="1">Expedition CK06-06</strain>
    </source>
</reference>
<accession>X0SE56</accession>
<feature type="non-terminal residue" evidence="1">
    <location>
        <position position="1"/>
    </location>
</feature>